<dbReference type="Pfam" id="PF05016">
    <property type="entry name" value="ParE_toxin"/>
    <property type="match status" value="1"/>
</dbReference>
<sequence length="92" mass="10268">MRIAADSPRAARRFQALVRELAVRLGEYPESGFERPQIIGPPFRLAAVRDHPYLAIYDASAQPVLIARVLHGAQDLPNLLRDLPSPQRPETS</sequence>
<comment type="caution">
    <text evidence="2">The sequence shown here is derived from an EMBL/GenBank/DDBJ whole genome shotgun (WGS) entry which is preliminary data.</text>
</comment>
<dbReference type="InterPro" id="IPR007712">
    <property type="entry name" value="RelE/ParE_toxin"/>
</dbReference>
<dbReference type="AlphaFoldDB" id="A0A6G4QYA6"/>
<name>A0A6G4QYA6_9CAUL</name>
<dbReference type="InterPro" id="IPR035093">
    <property type="entry name" value="RelE/ParE_toxin_dom_sf"/>
</dbReference>
<gene>
    <name evidence="2" type="ORF">G5B46_11455</name>
</gene>
<evidence type="ECO:0000313" key="2">
    <source>
        <dbReference type="EMBL" id="NGM50225.1"/>
    </source>
</evidence>
<accession>A0A6G4QYA6</accession>
<keyword evidence="1" id="KW-1277">Toxin-antitoxin system</keyword>
<proteinExistence type="predicted"/>
<dbReference type="EMBL" id="JAAKGT010000004">
    <property type="protein sequence ID" value="NGM50225.1"/>
    <property type="molecule type" value="Genomic_DNA"/>
</dbReference>
<organism evidence="2">
    <name type="scientific">Caulobacter sp. 602-2</name>
    <dbReference type="NCBI Taxonomy" id="2710887"/>
    <lineage>
        <taxon>Bacteria</taxon>
        <taxon>Pseudomonadati</taxon>
        <taxon>Pseudomonadota</taxon>
        <taxon>Alphaproteobacteria</taxon>
        <taxon>Caulobacterales</taxon>
        <taxon>Caulobacteraceae</taxon>
        <taxon>Caulobacter</taxon>
    </lineage>
</organism>
<dbReference type="Gene3D" id="3.30.2310.20">
    <property type="entry name" value="RelE-like"/>
    <property type="match status" value="1"/>
</dbReference>
<reference evidence="2" key="1">
    <citation type="submission" date="2020-02" db="EMBL/GenBank/DDBJ databases">
        <authorList>
            <person name="Gao J."/>
            <person name="Sun J."/>
        </authorList>
    </citation>
    <scope>NUCLEOTIDE SEQUENCE</scope>
    <source>
        <strain evidence="2">602-2</strain>
    </source>
</reference>
<protein>
    <submittedName>
        <fullName evidence="2">Type II toxin-antitoxin system RelE/ParE family toxin</fullName>
    </submittedName>
</protein>
<evidence type="ECO:0000256" key="1">
    <source>
        <dbReference type="ARBA" id="ARBA00022649"/>
    </source>
</evidence>